<dbReference type="InterPro" id="IPR020846">
    <property type="entry name" value="MFS_dom"/>
</dbReference>
<feature type="transmembrane region" description="Helical" evidence="7">
    <location>
        <begin position="256"/>
        <end position="275"/>
    </location>
</feature>
<dbReference type="NCBIfam" id="TIGR00881">
    <property type="entry name" value="2A0104"/>
    <property type="match status" value="1"/>
</dbReference>
<evidence type="ECO:0000313" key="9">
    <source>
        <dbReference type="EMBL" id="MCW7554416.1"/>
    </source>
</evidence>
<dbReference type="InterPro" id="IPR051337">
    <property type="entry name" value="OPA_Antiporter"/>
</dbReference>
<evidence type="ECO:0000256" key="3">
    <source>
        <dbReference type="ARBA" id="ARBA00022692"/>
    </source>
</evidence>
<keyword evidence="3 7" id="KW-0812">Transmembrane</keyword>
<feature type="transmembrane region" description="Helical" evidence="7">
    <location>
        <begin position="95"/>
        <end position="116"/>
    </location>
</feature>
<dbReference type="PANTHER" id="PTHR43826">
    <property type="entry name" value="GLUCOSE-6-PHOSPHATE EXCHANGER SLC37A4"/>
    <property type="match status" value="1"/>
</dbReference>
<reference evidence="9 10" key="1">
    <citation type="submission" date="2022-10" db="EMBL/GenBank/DDBJ databases">
        <title>High-quality genome sequences of two octocoral-associated bacteria, Endozoicomonas euniceicola EF212 and Endozoicomonas gorgoniicola PS125.</title>
        <authorList>
            <person name="Chiou Y.-J."/>
            <person name="Chen Y.-H."/>
        </authorList>
    </citation>
    <scope>NUCLEOTIDE SEQUENCE [LARGE SCALE GENOMIC DNA]</scope>
    <source>
        <strain evidence="9 10">PS125</strain>
    </source>
</reference>
<evidence type="ECO:0000256" key="5">
    <source>
        <dbReference type="ARBA" id="ARBA00023136"/>
    </source>
</evidence>
<dbReference type="Gene3D" id="1.20.1250.20">
    <property type="entry name" value="MFS general substrate transporter like domains"/>
    <property type="match status" value="2"/>
</dbReference>
<sequence length="451" mass="49581">MIGIFKPAAHQPAMAPDQVDGNYKKLRWQIFMGIFIGYAGYYLVRKNFSLAMPFLINEMGYSRGDLGVALSAVSIAYGLSKFLMGSVSDRSNPRFFLATGLIMSSLTMFTLGFMPWATGSIAAMFILLFLNGWFQGMGWPACGRTMVHWWSKTERGGLVSVWNVAHNVGGGLIGPLFLLGMFLFSDDWHSAFYVPAAGAMLVAAFVLLVMKDTPQSCGLPSIEEYRDDYPENYDKSHEEELSAKEIFFKFVFRNKLLWYIAIANAFIYLIRYGVLDWAPTYLSEAKGFSVDKSSWAYFLYEWAGIPGTLLCGWISDKVFNGKRAPAGIVFMLLVTVAVLVYWFNPAGNPTIDMLALIAIGFLIYGPVMLIGLYALELVPKKAAGTAAGLTGLFGYLGGAVAANAMLGYTVDHFGWDGGFMLLTASCLLSTVLLAMSMKHTEQDQSAIAQPA</sequence>
<comment type="similarity">
    <text evidence="2">Belongs to the major facilitator superfamily. Organophosphate:Pi antiporter (OPA) (TC 2.A.1.4) family.</text>
</comment>
<dbReference type="NCBIfam" id="TIGR00712">
    <property type="entry name" value="glpT"/>
    <property type="match status" value="1"/>
</dbReference>
<evidence type="ECO:0000256" key="1">
    <source>
        <dbReference type="ARBA" id="ARBA00004127"/>
    </source>
</evidence>
<dbReference type="CDD" id="cd17345">
    <property type="entry name" value="MFS_GlpT"/>
    <property type="match status" value="1"/>
</dbReference>
<proteinExistence type="inferred from homology"/>
<feature type="transmembrane region" description="Helical" evidence="7">
    <location>
        <begin position="418"/>
        <end position="435"/>
    </location>
</feature>
<dbReference type="PANTHER" id="PTHR43826:SF6">
    <property type="entry name" value="GLYCEROL-3-PHOSPHATE TRANSPORTER"/>
    <property type="match status" value="1"/>
</dbReference>
<feature type="transmembrane region" description="Helical" evidence="7">
    <location>
        <begin position="387"/>
        <end position="406"/>
    </location>
</feature>
<dbReference type="NCBIfam" id="NF008433">
    <property type="entry name" value="PRK11273.1"/>
    <property type="match status" value="1"/>
</dbReference>
<feature type="transmembrane region" description="Helical" evidence="7">
    <location>
        <begin position="190"/>
        <end position="210"/>
    </location>
</feature>
<feature type="transmembrane region" description="Helical" evidence="7">
    <location>
        <begin position="326"/>
        <end position="343"/>
    </location>
</feature>
<evidence type="ECO:0000256" key="6">
    <source>
        <dbReference type="NCBIfam" id="TIGR00712"/>
    </source>
</evidence>
<organism evidence="9 10">
    <name type="scientific">Endozoicomonas gorgoniicola</name>
    <dbReference type="NCBI Taxonomy" id="1234144"/>
    <lineage>
        <taxon>Bacteria</taxon>
        <taxon>Pseudomonadati</taxon>
        <taxon>Pseudomonadota</taxon>
        <taxon>Gammaproteobacteria</taxon>
        <taxon>Oceanospirillales</taxon>
        <taxon>Endozoicomonadaceae</taxon>
        <taxon>Endozoicomonas</taxon>
    </lineage>
</organism>
<feature type="transmembrane region" description="Helical" evidence="7">
    <location>
        <begin position="355"/>
        <end position="375"/>
    </location>
</feature>
<keyword evidence="10" id="KW-1185">Reference proteome</keyword>
<dbReference type="InterPro" id="IPR011701">
    <property type="entry name" value="MFS"/>
</dbReference>
<dbReference type="PROSITE" id="PS00942">
    <property type="entry name" value="GLPT"/>
    <property type="match status" value="1"/>
</dbReference>
<comment type="subcellular location">
    <subcellularLocation>
        <location evidence="1">Endomembrane system</location>
        <topology evidence="1">Multi-pass membrane protein</topology>
    </subcellularLocation>
</comment>
<dbReference type="RefSeq" id="WP_262564170.1">
    <property type="nucleotide sequence ID" value="NZ_JAPFCC010000001.1"/>
</dbReference>
<dbReference type="EMBL" id="JAPFCC010000001">
    <property type="protein sequence ID" value="MCW7554416.1"/>
    <property type="molecule type" value="Genomic_DNA"/>
</dbReference>
<comment type="caution">
    <text evidence="9">The sequence shown here is derived from an EMBL/GenBank/DDBJ whole genome shotgun (WGS) entry which is preliminary data.</text>
</comment>
<evidence type="ECO:0000259" key="8">
    <source>
        <dbReference type="PROSITE" id="PS50850"/>
    </source>
</evidence>
<feature type="transmembrane region" description="Helical" evidence="7">
    <location>
        <begin position="64"/>
        <end position="83"/>
    </location>
</feature>
<evidence type="ECO:0000256" key="7">
    <source>
        <dbReference type="SAM" id="Phobius"/>
    </source>
</evidence>
<feature type="domain" description="Major facilitator superfamily (MFS) profile" evidence="8">
    <location>
        <begin position="26"/>
        <end position="441"/>
    </location>
</feature>
<name>A0ABT3MYG7_9GAMM</name>
<evidence type="ECO:0000313" key="10">
    <source>
        <dbReference type="Proteomes" id="UP001209854"/>
    </source>
</evidence>
<dbReference type="InterPro" id="IPR036259">
    <property type="entry name" value="MFS_trans_sf"/>
</dbReference>
<feature type="transmembrane region" description="Helical" evidence="7">
    <location>
        <begin position="122"/>
        <end position="143"/>
    </location>
</feature>
<feature type="transmembrane region" description="Helical" evidence="7">
    <location>
        <begin position="164"/>
        <end position="184"/>
    </location>
</feature>
<dbReference type="Proteomes" id="UP001209854">
    <property type="component" value="Unassembled WGS sequence"/>
</dbReference>
<gene>
    <name evidence="9" type="primary">glpT</name>
    <name evidence="9" type="ORF">NX722_17670</name>
</gene>
<evidence type="ECO:0000256" key="4">
    <source>
        <dbReference type="ARBA" id="ARBA00022989"/>
    </source>
</evidence>
<dbReference type="InterPro" id="IPR005267">
    <property type="entry name" value="G3P_transporter"/>
</dbReference>
<protein>
    <recommendedName>
        <fullName evidence="6">Glycerol-3-phosphate transporter</fullName>
    </recommendedName>
</protein>
<dbReference type="SUPFAM" id="SSF103473">
    <property type="entry name" value="MFS general substrate transporter"/>
    <property type="match status" value="1"/>
</dbReference>
<dbReference type="InterPro" id="IPR000849">
    <property type="entry name" value="Sugar_P_transporter"/>
</dbReference>
<dbReference type="PIRSF" id="PIRSF002808">
    <property type="entry name" value="Hexose_phosphate_transp"/>
    <property type="match status" value="1"/>
</dbReference>
<accession>A0ABT3MYG7</accession>
<feature type="transmembrane region" description="Helical" evidence="7">
    <location>
        <begin position="295"/>
        <end position="314"/>
    </location>
</feature>
<keyword evidence="4 7" id="KW-1133">Transmembrane helix</keyword>
<dbReference type="Pfam" id="PF07690">
    <property type="entry name" value="MFS_1"/>
    <property type="match status" value="1"/>
</dbReference>
<dbReference type="InterPro" id="IPR021159">
    <property type="entry name" value="Sugar-P_transporter_CS"/>
</dbReference>
<keyword evidence="5 7" id="KW-0472">Membrane</keyword>
<dbReference type="PROSITE" id="PS50850">
    <property type="entry name" value="MFS"/>
    <property type="match status" value="1"/>
</dbReference>
<evidence type="ECO:0000256" key="2">
    <source>
        <dbReference type="ARBA" id="ARBA00009598"/>
    </source>
</evidence>